<dbReference type="InterPro" id="IPR013216">
    <property type="entry name" value="Methyltransf_11"/>
</dbReference>
<dbReference type="EMBL" id="BMGJ01000002">
    <property type="protein sequence ID" value="GGD52973.1"/>
    <property type="molecule type" value="Genomic_DNA"/>
</dbReference>
<dbReference type="CDD" id="cd02440">
    <property type="entry name" value="AdoMet_MTases"/>
    <property type="match status" value="1"/>
</dbReference>
<evidence type="ECO:0000313" key="5">
    <source>
        <dbReference type="EMBL" id="GGD52973.1"/>
    </source>
</evidence>
<dbReference type="InterPro" id="IPR029063">
    <property type="entry name" value="SAM-dependent_MTases_sf"/>
</dbReference>
<proteinExistence type="inferred from homology"/>
<name>A0ABQ1R2X2_9ALTE</name>
<dbReference type="PANTHER" id="PTHR44942">
    <property type="entry name" value="METHYLTRANSF_11 DOMAIN-CONTAINING PROTEIN"/>
    <property type="match status" value="1"/>
</dbReference>
<evidence type="ECO:0000256" key="3">
    <source>
        <dbReference type="ARBA" id="ARBA00022679"/>
    </source>
</evidence>
<evidence type="ECO:0000313" key="6">
    <source>
        <dbReference type="Proteomes" id="UP000614272"/>
    </source>
</evidence>
<dbReference type="InterPro" id="IPR051052">
    <property type="entry name" value="Diverse_substrate_MTase"/>
</dbReference>
<protein>
    <submittedName>
        <fullName evidence="5">Biotin synthesis protein BioC</fullName>
    </submittedName>
</protein>
<evidence type="ECO:0000259" key="4">
    <source>
        <dbReference type="Pfam" id="PF08241"/>
    </source>
</evidence>
<sequence length="258" mass="28441">MFAESDVKARIAQQFSKAASRYDELARVQWQIAQSALLMHTNTGGIVMDLGCGTGRASSQLAKTADQVLGLDIAGGMVELARQRCPLQNTHFTVADAEYLPLGEACIDSVFSSMALQWCQPLDKVLSELFRVMKTGGRGTLAIMVQGSLTELNQSWQVLGESAHINTFESLNTMCTAAISAGFICNPLQQRFTSWHKDVFDVLHSIKDIGAGVLLEQNASHLSRKQLRQLDKIYAEKHAQHKGLPLSYEVGFLRLEKQ</sequence>
<gene>
    <name evidence="5" type="ORF">GCM10011357_06040</name>
</gene>
<evidence type="ECO:0000256" key="2">
    <source>
        <dbReference type="ARBA" id="ARBA00022603"/>
    </source>
</evidence>
<accession>A0ABQ1R2X2</accession>
<keyword evidence="2" id="KW-0489">Methyltransferase</keyword>
<dbReference type="Gene3D" id="3.40.50.150">
    <property type="entry name" value="Vaccinia Virus protein VP39"/>
    <property type="match status" value="1"/>
</dbReference>
<keyword evidence="3" id="KW-0808">Transferase</keyword>
<reference evidence="6" key="1">
    <citation type="journal article" date="2019" name="Int. J. Syst. Evol. Microbiol.">
        <title>The Global Catalogue of Microorganisms (GCM) 10K type strain sequencing project: providing services to taxonomists for standard genome sequencing and annotation.</title>
        <authorList>
            <consortium name="The Broad Institute Genomics Platform"/>
            <consortium name="The Broad Institute Genome Sequencing Center for Infectious Disease"/>
            <person name="Wu L."/>
            <person name="Ma J."/>
        </authorList>
    </citation>
    <scope>NUCLEOTIDE SEQUENCE [LARGE SCALE GENOMIC DNA]</scope>
    <source>
        <strain evidence="6">CGMCC 1.12923</strain>
    </source>
</reference>
<organism evidence="5 6">
    <name type="scientific">Lacimicrobium alkaliphilum</name>
    <dbReference type="NCBI Taxonomy" id="1526571"/>
    <lineage>
        <taxon>Bacteria</taxon>
        <taxon>Pseudomonadati</taxon>
        <taxon>Pseudomonadota</taxon>
        <taxon>Gammaproteobacteria</taxon>
        <taxon>Alteromonadales</taxon>
        <taxon>Alteromonadaceae</taxon>
        <taxon>Lacimicrobium</taxon>
    </lineage>
</organism>
<keyword evidence="6" id="KW-1185">Reference proteome</keyword>
<dbReference type="Pfam" id="PF08241">
    <property type="entry name" value="Methyltransf_11"/>
    <property type="match status" value="1"/>
</dbReference>
<dbReference type="SUPFAM" id="SSF53335">
    <property type="entry name" value="S-adenosyl-L-methionine-dependent methyltransferases"/>
    <property type="match status" value="1"/>
</dbReference>
<dbReference type="PANTHER" id="PTHR44942:SF4">
    <property type="entry name" value="METHYLTRANSFERASE TYPE 11 DOMAIN-CONTAINING PROTEIN"/>
    <property type="match status" value="1"/>
</dbReference>
<comment type="similarity">
    <text evidence="1">Belongs to the methyltransferase superfamily.</text>
</comment>
<evidence type="ECO:0000256" key="1">
    <source>
        <dbReference type="ARBA" id="ARBA00008361"/>
    </source>
</evidence>
<dbReference type="RefSeq" id="WP_099033195.1">
    <property type="nucleotide sequence ID" value="NZ_BMGJ01000002.1"/>
</dbReference>
<dbReference type="Proteomes" id="UP000614272">
    <property type="component" value="Unassembled WGS sequence"/>
</dbReference>
<comment type="caution">
    <text evidence="5">The sequence shown here is derived from an EMBL/GenBank/DDBJ whole genome shotgun (WGS) entry which is preliminary data.</text>
</comment>
<feature type="domain" description="Methyltransferase type 11" evidence="4">
    <location>
        <begin position="49"/>
        <end position="138"/>
    </location>
</feature>